<reference evidence="1" key="1">
    <citation type="journal article" date="2020" name="Nature">
        <title>Giant virus diversity and host interactions through global metagenomics.</title>
        <authorList>
            <person name="Schulz F."/>
            <person name="Roux S."/>
            <person name="Paez-Espino D."/>
            <person name="Jungbluth S."/>
            <person name="Walsh D.A."/>
            <person name="Denef V.J."/>
            <person name="McMahon K.D."/>
            <person name="Konstantinidis K.T."/>
            <person name="Eloe-Fadrosh E.A."/>
            <person name="Kyrpides N.C."/>
            <person name="Woyke T."/>
        </authorList>
    </citation>
    <scope>NUCLEOTIDE SEQUENCE</scope>
    <source>
        <strain evidence="1">GVMAG-S-1064190-84</strain>
    </source>
</reference>
<protein>
    <submittedName>
        <fullName evidence="1">Uncharacterized protein</fullName>
    </submittedName>
</protein>
<dbReference type="AlphaFoldDB" id="A0A6C0JX73"/>
<accession>A0A6C0JX73</accession>
<sequence length="162" mass="18045">MASVSAFNDMMGQFIAELHKTFPKEGGIKKFMTSFELLRDTNPRKCVEAYMKGVGPYSEKISNKDDTFITEDILNIDFIKDLNMKDKWSKCSPKTRDAIWQYLQTLYMLGTAISAVPDETLFAIEKLAQEAAKTIQGGGSGGLDEASLQKMMSGFLGGMMKK</sequence>
<name>A0A6C0JX73_9ZZZZ</name>
<organism evidence="1">
    <name type="scientific">viral metagenome</name>
    <dbReference type="NCBI Taxonomy" id="1070528"/>
    <lineage>
        <taxon>unclassified sequences</taxon>
        <taxon>metagenomes</taxon>
        <taxon>organismal metagenomes</taxon>
    </lineage>
</organism>
<evidence type="ECO:0000313" key="1">
    <source>
        <dbReference type="EMBL" id="QHU08977.1"/>
    </source>
</evidence>
<proteinExistence type="predicted"/>
<dbReference type="EMBL" id="MN740700">
    <property type="protein sequence ID" value="QHU08977.1"/>
    <property type="molecule type" value="Genomic_DNA"/>
</dbReference>